<dbReference type="AlphaFoldDB" id="C3ZTJ1"/>
<dbReference type="EMBL" id="GG666678">
    <property type="protein sequence ID" value="EEN44098.1"/>
    <property type="molecule type" value="Genomic_DNA"/>
</dbReference>
<name>C3ZTJ1_BRAFL</name>
<feature type="region of interest" description="Disordered" evidence="1">
    <location>
        <begin position="1"/>
        <end position="25"/>
    </location>
</feature>
<dbReference type="InParanoid" id="C3ZTJ1"/>
<sequence length="252" mass="27897">MASITTCAASTSSSAGSDTSSSLSYSQTSAYGSRFTGSERISARAPTCRYGATKACRQKDHHGYTNNPSPVPPAVNFAYFRVECFEKITDSEVKGRRSAETRPFGKMRGKEWYPDAQSDPRPEIAQSLGIRTGDTTTNTCAINCAPPEAYHTSESSFRTENNKTVRNQIDCVLGRISQTRMVTQARAYHVPQTSTNHRMVITTISSPRKLWFSKQATRAKTIRMEELRGSTDKQEQWRTAVSAAVMVQEPVT</sequence>
<evidence type="ECO:0000256" key="1">
    <source>
        <dbReference type="SAM" id="MobiDB-lite"/>
    </source>
</evidence>
<accession>C3ZTJ1</accession>
<protein>
    <submittedName>
        <fullName evidence="2">Uncharacterized protein</fullName>
    </submittedName>
</protein>
<proteinExistence type="predicted"/>
<gene>
    <name evidence="2" type="ORF">BRAFLDRAFT_87604</name>
</gene>
<evidence type="ECO:0000313" key="2">
    <source>
        <dbReference type="EMBL" id="EEN44098.1"/>
    </source>
</evidence>
<organism>
    <name type="scientific">Branchiostoma floridae</name>
    <name type="common">Florida lancelet</name>
    <name type="synonym">Amphioxus</name>
    <dbReference type="NCBI Taxonomy" id="7739"/>
    <lineage>
        <taxon>Eukaryota</taxon>
        <taxon>Metazoa</taxon>
        <taxon>Chordata</taxon>
        <taxon>Cephalochordata</taxon>
        <taxon>Leptocardii</taxon>
        <taxon>Amphioxiformes</taxon>
        <taxon>Branchiostomatidae</taxon>
        <taxon>Branchiostoma</taxon>
    </lineage>
</organism>
<reference evidence="2" key="1">
    <citation type="journal article" date="2008" name="Nature">
        <title>The amphioxus genome and the evolution of the chordate karyotype.</title>
        <authorList>
            <consortium name="US DOE Joint Genome Institute (JGI-PGF)"/>
            <person name="Putnam N.H."/>
            <person name="Butts T."/>
            <person name="Ferrier D.E.K."/>
            <person name="Furlong R.F."/>
            <person name="Hellsten U."/>
            <person name="Kawashima T."/>
            <person name="Robinson-Rechavi M."/>
            <person name="Shoguchi E."/>
            <person name="Terry A."/>
            <person name="Yu J.-K."/>
            <person name="Benito-Gutierrez E.L."/>
            <person name="Dubchak I."/>
            <person name="Garcia-Fernandez J."/>
            <person name="Gibson-Brown J.J."/>
            <person name="Grigoriev I.V."/>
            <person name="Horton A.C."/>
            <person name="de Jong P.J."/>
            <person name="Jurka J."/>
            <person name="Kapitonov V.V."/>
            <person name="Kohara Y."/>
            <person name="Kuroki Y."/>
            <person name="Lindquist E."/>
            <person name="Lucas S."/>
            <person name="Osoegawa K."/>
            <person name="Pennacchio L.A."/>
            <person name="Salamov A.A."/>
            <person name="Satou Y."/>
            <person name="Sauka-Spengler T."/>
            <person name="Schmutz J."/>
            <person name="Shin-I T."/>
            <person name="Toyoda A."/>
            <person name="Bronner-Fraser M."/>
            <person name="Fujiyama A."/>
            <person name="Holland L.Z."/>
            <person name="Holland P.W.H."/>
            <person name="Satoh N."/>
            <person name="Rokhsar D.S."/>
        </authorList>
    </citation>
    <scope>NUCLEOTIDE SEQUENCE [LARGE SCALE GENOMIC DNA]</scope>
    <source>
        <strain evidence="2">S238N-H82</strain>
        <tissue evidence="2">Testes</tissue>
    </source>
</reference>